<evidence type="ECO:0000313" key="5">
    <source>
        <dbReference type="Proteomes" id="UP001156836"/>
    </source>
</evidence>
<proteinExistence type="inferred from homology"/>
<dbReference type="EMBL" id="BSOZ01000004">
    <property type="protein sequence ID" value="GLS03407.1"/>
    <property type="molecule type" value="Genomic_DNA"/>
</dbReference>
<evidence type="ECO:0000313" key="4">
    <source>
        <dbReference type="EMBL" id="GLS03407.1"/>
    </source>
</evidence>
<keyword evidence="1 3" id="KW-0663">Pyridoxal phosphate</keyword>
<comment type="similarity">
    <text evidence="2 3">Belongs to the DegT/DnrJ/EryC1 family.</text>
</comment>
<dbReference type="Gene3D" id="3.40.640.10">
    <property type="entry name" value="Type I PLP-dependent aspartate aminotransferase-like (Major domain)"/>
    <property type="match status" value="1"/>
</dbReference>
<dbReference type="PANTHER" id="PTHR30244">
    <property type="entry name" value="TRANSAMINASE"/>
    <property type="match status" value="1"/>
</dbReference>
<dbReference type="InterPro" id="IPR000653">
    <property type="entry name" value="DegT/StrS_aminotransferase"/>
</dbReference>
<sequence length="365" mass="38954">MLLINDLGRHNGALDAELRAAIDRVLQRGYYILGPENQAFEAEFAQYLGVAGTVAVGNGTDALELALRTLEVGPGDEVLTVANAGMYASTAIRAIGAVPRYVDIEPQSMQLDLRLLDAAVTPRTRALVLTHLYGRMADAAGALAWARARGIALIEDCAQAHGAMRDGRRAGSWGDLAAFSFYPTKNLGALGDGGAVASNDAELLERLRSLRQYGWRGKYHVGLEGGRNSRLDELQAAVLRAKLPHLDGWNARRRAIVQRYRAGLADLGWQLPLPPGDDDVAHLCVVRLAARDAVRSALAAAGIATEIHYPIPDHLQSVAAPGVSLPETERAAQTILTLPCFPELSDAEIDQVIAACRAAAAEHAA</sequence>
<keyword evidence="4" id="KW-0032">Aminotransferase</keyword>
<keyword evidence="4" id="KW-0808">Transferase</keyword>
<dbReference type="RefSeq" id="WP_018748004.1">
    <property type="nucleotide sequence ID" value="NZ_BSOZ01000004.1"/>
</dbReference>
<dbReference type="InterPro" id="IPR015421">
    <property type="entry name" value="PyrdxlP-dep_Trfase_major"/>
</dbReference>
<dbReference type="InterPro" id="IPR015424">
    <property type="entry name" value="PyrdxlP-dep_Trfase"/>
</dbReference>
<accession>A0ABQ6BQ38</accession>
<name>A0ABQ6BQ38_9NEIS</name>
<dbReference type="GO" id="GO:0008483">
    <property type="term" value="F:transaminase activity"/>
    <property type="evidence" value="ECO:0007669"/>
    <property type="project" value="UniProtKB-KW"/>
</dbReference>
<dbReference type="Proteomes" id="UP001156836">
    <property type="component" value="Unassembled WGS sequence"/>
</dbReference>
<dbReference type="Pfam" id="PF01041">
    <property type="entry name" value="DegT_DnrJ_EryC1"/>
    <property type="match status" value="1"/>
</dbReference>
<keyword evidence="5" id="KW-1185">Reference proteome</keyword>
<dbReference type="SUPFAM" id="SSF53383">
    <property type="entry name" value="PLP-dependent transferases"/>
    <property type="match status" value="1"/>
</dbReference>
<evidence type="ECO:0000256" key="1">
    <source>
        <dbReference type="ARBA" id="ARBA00022898"/>
    </source>
</evidence>
<evidence type="ECO:0000256" key="3">
    <source>
        <dbReference type="RuleBase" id="RU004508"/>
    </source>
</evidence>
<dbReference type="PANTHER" id="PTHR30244:SF36">
    <property type="entry name" value="3-OXO-GLUCOSE-6-PHOSPHATE:GLUTAMATE AMINOTRANSFERASE"/>
    <property type="match status" value="1"/>
</dbReference>
<dbReference type="CDD" id="cd00616">
    <property type="entry name" value="AHBA_syn"/>
    <property type="match status" value="1"/>
</dbReference>
<dbReference type="PIRSF" id="PIRSF000390">
    <property type="entry name" value="PLP_StrS"/>
    <property type="match status" value="1"/>
</dbReference>
<protein>
    <submittedName>
        <fullName evidence="4">Aminotransferase</fullName>
    </submittedName>
</protein>
<dbReference type="InterPro" id="IPR015422">
    <property type="entry name" value="PyrdxlP-dep_Trfase_small"/>
</dbReference>
<evidence type="ECO:0000256" key="2">
    <source>
        <dbReference type="ARBA" id="ARBA00037999"/>
    </source>
</evidence>
<gene>
    <name evidence="4" type="primary">wxcK</name>
    <name evidence="4" type="ORF">GCM10007860_05500</name>
</gene>
<organism evidence="4 5">
    <name type="scientific">Chitiniphilus shinanonensis</name>
    <dbReference type="NCBI Taxonomy" id="553088"/>
    <lineage>
        <taxon>Bacteria</taxon>
        <taxon>Pseudomonadati</taxon>
        <taxon>Pseudomonadota</taxon>
        <taxon>Betaproteobacteria</taxon>
        <taxon>Neisseriales</taxon>
        <taxon>Chitinibacteraceae</taxon>
        <taxon>Chitiniphilus</taxon>
    </lineage>
</organism>
<dbReference type="Gene3D" id="3.90.1150.10">
    <property type="entry name" value="Aspartate Aminotransferase, domain 1"/>
    <property type="match status" value="1"/>
</dbReference>
<reference evidence="5" key="1">
    <citation type="journal article" date="2019" name="Int. J. Syst. Evol. Microbiol.">
        <title>The Global Catalogue of Microorganisms (GCM) 10K type strain sequencing project: providing services to taxonomists for standard genome sequencing and annotation.</title>
        <authorList>
            <consortium name="The Broad Institute Genomics Platform"/>
            <consortium name="The Broad Institute Genome Sequencing Center for Infectious Disease"/>
            <person name="Wu L."/>
            <person name="Ma J."/>
        </authorList>
    </citation>
    <scope>NUCLEOTIDE SEQUENCE [LARGE SCALE GENOMIC DNA]</scope>
    <source>
        <strain evidence="5">NBRC 104970</strain>
    </source>
</reference>
<comment type="caution">
    <text evidence="4">The sequence shown here is derived from an EMBL/GenBank/DDBJ whole genome shotgun (WGS) entry which is preliminary data.</text>
</comment>